<feature type="domain" description="CxC2-like cysteine cluster KDZ transposase-associated" evidence="2">
    <location>
        <begin position="160"/>
        <end position="245"/>
    </location>
</feature>
<accession>A0AAD4BC73</accession>
<keyword evidence="4" id="KW-1185">Reference proteome</keyword>
<evidence type="ECO:0000313" key="4">
    <source>
        <dbReference type="Proteomes" id="UP001194468"/>
    </source>
</evidence>
<dbReference type="InterPro" id="IPR041457">
    <property type="entry name" value="CxC2_KDZ-assoc"/>
</dbReference>
<organism evidence="3 4">
    <name type="scientific">Boletus edulis BED1</name>
    <dbReference type="NCBI Taxonomy" id="1328754"/>
    <lineage>
        <taxon>Eukaryota</taxon>
        <taxon>Fungi</taxon>
        <taxon>Dikarya</taxon>
        <taxon>Basidiomycota</taxon>
        <taxon>Agaricomycotina</taxon>
        <taxon>Agaricomycetes</taxon>
        <taxon>Agaricomycetidae</taxon>
        <taxon>Boletales</taxon>
        <taxon>Boletineae</taxon>
        <taxon>Boletaceae</taxon>
        <taxon>Boletoideae</taxon>
        <taxon>Boletus</taxon>
    </lineage>
</organism>
<feature type="compositionally biased region" description="Polar residues" evidence="1">
    <location>
        <begin position="863"/>
        <end position="873"/>
    </location>
</feature>
<sequence>MNSGWDDLNLPLDDEDIRPLHFSLKKSFNDYVQEWLQQKDEFLRIILDLEAPPVPRRCSLCDGDGIYRCSDCFGQPLFCTPCTREQHKSHPFHRIQQWTGSFFEDSSLNLTGLELHLGHEGKVCMAGFQPGLHGPDRPQPMNDEEWVDEDEEYIPPHLCPPQHSDYLTIVDVSGVHFIIISYCHCPGSAPAHLQLFKSRLFPATLQRPRTAFTFHVLDDFIWDNLECGTLGANYFSKLRRVTSNVFPHLVPKGELVLFCPACPQPRVNCDPSKEELSGWKYTWTFVMDGNFKAEHMRDKRLEEQTSLMDGLGYMVTRSEYQSYLKSTNHPQEKSTCNNHRAVNQANASRGKLESTGISGTACARHGCFVPHSVVDFQKGERQVNMDYSFANAIKYNMDKIPCIISFYDINCAYMKKLRSRVRQSKYIDIPQDIPIIPGIGIWHVHGHRAECFTQHAPLFIPGAGWVDGEIIETLWSVLNVVSPLAQGMTTPHQQELLDFQMNDSNFMKMIHMTFSLTRKLRKARESATLTVSVFNNLDATVSSEKRQQWESEERKAQEQRLTEPSAMDILEVQLQKGKRIAPMIHAVELEVLQSIPASDRSTGRQATWLSRGLKIEEQLALAHDFRKIGSCPTDLQKLALPRRVDRLGSDISAFVSEGSVYLGPEDYEGSTSEESQAEEDSVGEDILEGIGNQRPDQARIPIPSMLGWERCKALGLEKLRDLELRLRAGQANDVLHEIRLALANKVVLFCTQTTRVWGKVHDIDAVLNRHAAIYRRCQQAMQSLDADKEMLGRYQPLRAEDLKVSTAAAFPNARGHRDNMLSWFWSMDIPKDTERSDWMSEWFIGCGQKPQRTDGLRKKRSSRPSFNGPSISSKGKPRTGTISLFAAKTQVYVVWHLMQHGKRPFMLGFEIIARWPWRAFVLGGWCVEKLAPASHYVS</sequence>
<dbReference type="EMBL" id="WHUW01000240">
    <property type="protein sequence ID" value="KAF8416853.1"/>
    <property type="molecule type" value="Genomic_DNA"/>
</dbReference>
<reference evidence="3" key="1">
    <citation type="submission" date="2019-10" db="EMBL/GenBank/DDBJ databases">
        <authorList>
            <consortium name="DOE Joint Genome Institute"/>
            <person name="Kuo A."/>
            <person name="Miyauchi S."/>
            <person name="Kiss E."/>
            <person name="Drula E."/>
            <person name="Kohler A."/>
            <person name="Sanchez-Garcia M."/>
            <person name="Andreopoulos B."/>
            <person name="Barry K.W."/>
            <person name="Bonito G."/>
            <person name="Buee M."/>
            <person name="Carver A."/>
            <person name="Chen C."/>
            <person name="Cichocki N."/>
            <person name="Clum A."/>
            <person name="Culley D."/>
            <person name="Crous P.W."/>
            <person name="Fauchery L."/>
            <person name="Girlanda M."/>
            <person name="Hayes R."/>
            <person name="Keri Z."/>
            <person name="LaButti K."/>
            <person name="Lipzen A."/>
            <person name="Lombard V."/>
            <person name="Magnuson J."/>
            <person name="Maillard F."/>
            <person name="Morin E."/>
            <person name="Murat C."/>
            <person name="Nolan M."/>
            <person name="Ohm R."/>
            <person name="Pangilinan J."/>
            <person name="Pereira M."/>
            <person name="Perotto S."/>
            <person name="Peter M."/>
            <person name="Riley R."/>
            <person name="Sitrit Y."/>
            <person name="Stielow B."/>
            <person name="Szollosi G."/>
            <person name="Zifcakova L."/>
            <person name="Stursova M."/>
            <person name="Spatafora J.W."/>
            <person name="Tedersoo L."/>
            <person name="Vaario L.-M."/>
            <person name="Yamada A."/>
            <person name="Yan M."/>
            <person name="Wang P."/>
            <person name="Xu J."/>
            <person name="Bruns T."/>
            <person name="Baldrian P."/>
            <person name="Vilgalys R."/>
            <person name="Henrissat B."/>
            <person name="Grigoriev I.V."/>
            <person name="Hibbett D."/>
            <person name="Nagy L.G."/>
            <person name="Martin F.M."/>
        </authorList>
    </citation>
    <scope>NUCLEOTIDE SEQUENCE</scope>
    <source>
        <strain evidence="3">BED1</strain>
    </source>
</reference>
<dbReference type="Proteomes" id="UP001194468">
    <property type="component" value="Unassembled WGS sequence"/>
</dbReference>
<name>A0AAD4BC73_BOLED</name>
<feature type="region of interest" description="Disordered" evidence="1">
    <location>
        <begin position="849"/>
        <end position="877"/>
    </location>
</feature>
<dbReference type="PANTHER" id="PTHR33096">
    <property type="entry name" value="CXC2 DOMAIN-CONTAINING PROTEIN"/>
    <property type="match status" value="1"/>
</dbReference>
<comment type="caution">
    <text evidence="3">The sequence shown here is derived from an EMBL/GenBank/DDBJ whole genome shotgun (WGS) entry which is preliminary data.</text>
</comment>
<feature type="region of interest" description="Disordered" evidence="1">
    <location>
        <begin position="663"/>
        <end position="682"/>
    </location>
</feature>
<evidence type="ECO:0000256" key="1">
    <source>
        <dbReference type="SAM" id="MobiDB-lite"/>
    </source>
</evidence>
<proteinExistence type="predicted"/>
<dbReference type="InterPro" id="IPR040521">
    <property type="entry name" value="KDZ"/>
</dbReference>
<dbReference type="Pfam" id="PF18758">
    <property type="entry name" value="KDZ"/>
    <property type="match status" value="1"/>
</dbReference>
<dbReference type="Pfam" id="PF18803">
    <property type="entry name" value="CxC2"/>
    <property type="match status" value="1"/>
</dbReference>
<gene>
    <name evidence="3" type="ORF">L210DRAFT_3616130</name>
</gene>
<dbReference type="SUPFAM" id="SSF57845">
    <property type="entry name" value="B-box zinc-binding domain"/>
    <property type="match status" value="1"/>
</dbReference>
<evidence type="ECO:0000259" key="2">
    <source>
        <dbReference type="Pfam" id="PF18803"/>
    </source>
</evidence>
<reference evidence="3" key="2">
    <citation type="journal article" date="2020" name="Nat. Commun.">
        <title>Large-scale genome sequencing of mycorrhizal fungi provides insights into the early evolution of symbiotic traits.</title>
        <authorList>
            <person name="Miyauchi S."/>
            <person name="Kiss E."/>
            <person name="Kuo A."/>
            <person name="Drula E."/>
            <person name="Kohler A."/>
            <person name="Sanchez-Garcia M."/>
            <person name="Morin E."/>
            <person name="Andreopoulos B."/>
            <person name="Barry K.W."/>
            <person name="Bonito G."/>
            <person name="Buee M."/>
            <person name="Carver A."/>
            <person name="Chen C."/>
            <person name="Cichocki N."/>
            <person name="Clum A."/>
            <person name="Culley D."/>
            <person name="Crous P.W."/>
            <person name="Fauchery L."/>
            <person name="Girlanda M."/>
            <person name="Hayes R.D."/>
            <person name="Keri Z."/>
            <person name="LaButti K."/>
            <person name="Lipzen A."/>
            <person name="Lombard V."/>
            <person name="Magnuson J."/>
            <person name="Maillard F."/>
            <person name="Murat C."/>
            <person name="Nolan M."/>
            <person name="Ohm R.A."/>
            <person name="Pangilinan J."/>
            <person name="Pereira M.F."/>
            <person name="Perotto S."/>
            <person name="Peter M."/>
            <person name="Pfister S."/>
            <person name="Riley R."/>
            <person name="Sitrit Y."/>
            <person name="Stielow J.B."/>
            <person name="Szollosi G."/>
            <person name="Zifcakova L."/>
            <person name="Stursova M."/>
            <person name="Spatafora J.W."/>
            <person name="Tedersoo L."/>
            <person name="Vaario L.M."/>
            <person name="Yamada A."/>
            <person name="Yan M."/>
            <person name="Wang P."/>
            <person name="Xu J."/>
            <person name="Bruns T."/>
            <person name="Baldrian P."/>
            <person name="Vilgalys R."/>
            <person name="Dunand C."/>
            <person name="Henrissat B."/>
            <person name="Grigoriev I.V."/>
            <person name="Hibbett D."/>
            <person name="Nagy L.G."/>
            <person name="Martin F.M."/>
        </authorList>
    </citation>
    <scope>NUCLEOTIDE SEQUENCE</scope>
    <source>
        <strain evidence="3">BED1</strain>
    </source>
</reference>
<dbReference type="PANTHER" id="PTHR33096:SF1">
    <property type="entry name" value="CXC1-LIKE CYSTEINE CLUSTER ASSOCIATED WITH KDZ TRANSPOSASES DOMAIN-CONTAINING PROTEIN"/>
    <property type="match status" value="1"/>
</dbReference>
<evidence type="ECO:0000313" key="3">
    <source>
        <dbReference type="EMBL" id="KAF8416853.1"/>
    </source>
</evidence>
<dbReference type="AlphaFoldDB" id="A0AAD4BC73"/>
<protein>
    <recommendedName>
        <fullName evidence="2">CxC2-like cysteine cluster KDZ transposase-associated domain-containing protein</fullName>
    </recommendedName>
</protein>